<dbReference type="Proteomes" id="UP000005025">
    <property type="component" value="Unassembled WGS sequence"/>
</dbReference>
<dbReference type="EMBL" id="AGRJ01000264">
    <property type="protein sequence ID" value="EHO47191.1"/>
    <property type="molecule type" value="Genomic_DNA"/>
</dbReference>
<comment type="caution">
    <text evidence="1">The sequence shown here is derived from an EMBL/GenBank/DDBJ whole genome shotgun (WGS) entry which is preliminary data.</text>
</comment>
<sequence>MHKSKHYVKQPSEKRREQLAAMVVLEIERLQTFPTLVINQL</sequence>
<evidence type="ECO:0000313" key="1">
    <source>
        <dbReference type="EMBL" id="EHO47191.1"/>
    </source>
</evidence>
<evidence type="ECO:0000313" key="2">
    <source>
        <dbReference type="Proteomes" id="UP000005025"/>
    </source>
</evidence>
<name>H1LKE6_9LACO</name>
<dbReference type="HOGENOM" id="CLU_3271899_0_0_9"/>
<dbReference type="AlphaFoldDB" id="H1LKE6"/>
<proteinExistence type="predicted"/>
<protein>
    <submittedName>
        <fullName evidence="1">Uncharacterized protein</fullName>
    </submittedName>
</protein>
<reference evidence="1 2" key="1">
    <citation type="submission" date="2011-09" db="EMBL/GenBank/DDBJ databases">
        <authorList>
            <person name="Weinstock G."/>
            <person name="Sodergren E."/>
            <person name="Clifton S."/>
            <person name="Fulton L."/>
            <person name="Fulton B."/>
            <person name="Courtney L."/>
            <person name="Fronick C."/>
            <person name="Harrison M."/>
            <person name="Strong C."/>
            <person name="Farmer C."/>
            <person name="Delahaunty K."/>
            <person name="Markovic C."/>
            <person name="Hall O."/>
            <person name="Minx P."/>
            <person name="Tomlinson C."/>
            <person name="Mitreva M."/>
            <person name="Hou S."/>
            <person name="Chen J."/>
            <person name="Wollam A."/>
            <person name="Pepin K.H."/>
            <person name="Johnson M."/>
            <person name="Bhonagiri V."/>
            <person name="Zhang X."/>
            <person name="Suruliraj S."/>
            <person name="Warren W."/>
            <person name="Chinwalla A."/>
            <person name="Mardis E.R."/>
            <person name="Wilson R.K."/>
        </authorList>
    </citation>
    <scope>NUCLEOTIDE SEQUENCE [LARGE SCALE GENOMIC DNA]</scope>
    <source>
        <strain evidence="1 2">F0435</strain>
    </source>
</reference>
<dbReference type="STRING" id="797516.HMPREF9104_03092"/>
<gene>
    <name evidence="1" type="ORF">HMPREF9104_03092</name>
</gene>
<accession>H1LKE6</accession>
<organism evidence="1 2">
    <name type="scientific">Lentilactobacillus kisonensis F0435</name>
    <dbReference type="NCBI Taxonomy" id="797516"/>
    <lineage>
        <taxon>Bacteria</taxon>
        <taxon>Bacillati</taxon>
        <taxon>Bacillota</taxon>
        <taxon>Bacilli</taxon>
        <taxon>Lactobacillales</taxon>
        <taxon>Lactobacillaceae</taxon>
        <taxon>Lentilactobacillus</taxon>
    </lineage>
</organism>